<reference evidence="2" key="1">
    <citation type="journal article" date="2020" name="mSystems">
        <title>Genome- and Community-Level Interaction Insights into Carbon Utilization and Element Cycling Functions of Hydrothermarchaeota in Hydrothermal Sediment.</title>
        <authorList>
            <person name="Zhou Z."/>
            <person name="Liu Y."/>
            <person name="Xu W."/>
            <person name="Pan J."/>
            <person name="Luo Z.H."/>
            <person name="Li M."/>
        </authorList>
    </citation>
    <scope>NUCLEOTIDE SEQUENCE [LARGE SCALE GENOMIC DNA]</scope>
    <source>
        <strain evidence="2">SpSt-769</strain>
    </source>
</reference>
<dbReference type="EMBL" id="DTGT01000375">
    <property type="protein sequence ID" value="HGH61914.1"/>
    <property type="molecule type" value="Genomic_DNA"/>
</dbReference>
<evidence type="ECO:0000259" key="1">
    <source>
        <dbReference type="SMART" id="SM00849"/>
    </source>
</evidence>
<comment type="caution">
    <text evidence="2">The sequence shown here is derived from an EMBL/GenBank/DDBJ whole genome shotgun (WGS) entry which is preliminary data.</text>
</comment>
<dbReference type="SUPFAM" id="SSF56281">
    <property type="entry name" value="Metallo-hydrolase/oxidoreductase"/>
    <property type="match status" value="1"/>
</dbReference>
<dbReference type="PANTHER" id="PTHR47619">
    <property type="entry name" value="METALLO-HYDROLASE YYCJ-RELATED"/>
    <property type="match status" value="1"/>
</dbReference>
<protein>
    <submittedName>
        <fullName evidence="2">MBL fold metallo-hydrolase</fullName>
    </submittedName>
</protein>
<dbReference type="InterPro" id="IPR052533">
    <property type="entry name" value="WalJ/YycJ-like"/>
</dbReference>
<organism evidence="2">
    <name type="scientific">Desulfomonile tiedjei</name>
    <dbReference type="NCBI Taxonomy" id="2358"/>
    <lineage>
        <taxon>Bacteria</taxon>
        <taxon>Pseudomonadati</taxon>
        <taxon>Thermodesulfobacteriota</taxon>
        <taxon>Desulfomonilia</taxon>
        <taxon>Desulfomonilales</taxon>
        <taxon>Desulfomonilaceae</taxon>
        <taxon>Desulfomonile</taxon>
    </lineage>
</organism>
<dbReference type="InterPro" id="IPR036866">
    <property type="entry name" value="RibonucZ/Hydroxyglut_hydro"/>
</dbReference>
<dbReference type="GO" id="GO:0016787">
    <property type="term" value="F:hydrolase activity"/>
    <property type="evidence" value="ECO:0007669"/>
    <property type="project" value="UniProtKB-KW"/>
</dbReference>
<dbReference type="Gene3D" id="3.60.15.10">
    <property type="entry name" value="Ribonuclease Z/Hydroxyacylglutathione hydrolase-like"/>
    <property type="match status" value="1"/>
</dbReference>
<sequence>MRSQQSTSFSRGLTPVQITPLASGSSGNSFLVQEKGYSILVDAGLSAKQIAERLDQVGVDPSSLHAILVSHGHSDHVKGVGVLSRKYQLPLYMNNGTWEEIHRYIGKIHSLELFETGRTFQVACFKVHPFAVPHDSAEPVGFRISVGSARLGIATDLGSITSLVTTLLQDLQVVVLESNHDLQMLRDGPYPWDLKQRVKGRLGHLSNVDTGKILERIASDELQAVILAHLSATNNRVELAMESAKDSLKAFLERRGTIHCALQHQVGPTIEW</sequence>
<dbReference type="Pfam" id="PF12706">
    <property type="entry name" value="Lactamase_B_2"/>
    <property type="match status" value="1"/>
</dbReference>
<proteinExistence type="predicted"/>
<evidence type="ECO:0000313" key="2">
    <source>
        <dbReference type="EMBL" id="HGH61914.1"/>
    </source>
</evidence>
<dbReference type="AlphaFoldDB" id="A0A7C4EWG0"/>
<feature type="domain" description="Metallo-beta-lactamase" evidence="1">
    <location>
        <begin position="26"/>
        <end position="204"/>
    </location>
</feature>
<gene>
    <name evidence="2" type="ORF">ENV54_11530</name>
</gene>
<dbReference type="InterPro" id="IPR001279">
    <property type="entry name" value="Metallo-B-lactamas"/>
</dbReference>
<keyword evidence="2" id="KW-0378">Hydrolase</keyword>
<dbReference type="PANTHER" id="PTHR47619:SF1">
    <property type="entry name" value="EXODEOXYRIBONUCLEASE WALJ"/>
    <property type="match status" value="1"/>
</dbReference>
<name>A0A7C4EWG0_9BACT</name>
<accession>A0A7C4EWG0</accession>
<dbReference type="SMART" id="SM00849">
    <property type="entry name" value="Lactamase_B"/>
    <property type="match status" value="1"/>
</dbReference>